<dbReference type="PANTHER" id="PTHR22912">
    <property type="entry name" value="DISULFIDE OXIDOREDUCTASE"/>
    <property type="match status" value="1"/>
</dbReference>
<evidence type="ECO:0000256" key="3">
    <source>
        <dbReference type="ARBA" id="ARBA00023027"/>
    </source>
</evidence>
<keyword evidence="4" id="KW-0175">Coiled coil</keyword>
<dbReference type="InterPro" id="IPR050151">
    <property type="entry name" value="Class-I_Pyr_Nuc-Dis_Oxidored"/>
</dbReference>
<dbReference type="InterPro" id="IPR004099">
    <property type="entry name" value="Pyr_nucl-diS_OxRdtase_dimer"/>
</dbReference>
<dbReference type="Pfam" id="PF07992">
    <property type="entry name" value="Pyr_redox_2"/>
    <property type="match status" value="1"/>
</dbReference>
<evidence type="ECO:0000256" key="2">
    <source>
        <dbReference type="ARBA" id="ARBA00022827"/>
    </source>
</evidence>
<dbReference type="SUPFAM" id="SSF55424">
    <property type="entry name" value="FAD/NAD-linked reductases, dimerisation (C-terminal) domain"/>
    <property type="match status" value="1"/>
</dbReference>
<dbReference type="Gene3D" id="3.30.390.30">
    <property type="match status" value="1"/>
</dbReference>
<keyword evidence="9" id="KW-1185">Reference proteome</keyword>
<dbReference type="PANTHER" id="PTHR22912:SF94">
    <property type="entry name" value="DIHYDROLIPOAMIDE DEHYDROGENASE, POINT MUTATION"/>
    <property type="match status" value="1"/>
</dbReference>
<proteinExistence type="predicted"/>
<sequence length="707" mass="78128">MFRRSFFLSFNTWRAVAEKTHYDVCIIGGGPAGITAALRAVDYKKKVCLIEQKRLGGYDLWDGSLYSQTMWEFSNLYSKLKGSQAKRIYGETLDTYVELDEEKMRESIREVSLTREAQITTAIQATNSIDLLNGLGTFSSDSEVLFHNHVTKEYRRITADYFIIATGSGPRKHPFVEADGTLVMTSNEIMHTAIPKSLVIVGAGTIGCEFASIFGALGKTKVYLIDKSDHILRDEDPDVVQRVQDALERAGVVVHHNSFLYDLQPWRATEEEMRKLPERSQGRREGVQYTILNRRTRELETLHVDRALLCLGRAANYKGLGLENTTLRTKDGSLLVDAFGRCENSNNTYAVGDAADDMHVVSMAQAKGKIAIDNIYGKGVRTVPHLLESMSSVAFLIKAVAAVGLNEATCRQRNIGYVAASFGYDLVSRAVAADNTDGFIKIIVSDDPKMTILGVRAIGMDASTLVDLGSLAIQNRQTAFDLADRLTAYPSISQAFQECLRVILGRSELKANCFQSLKLTRWEPDNFRRGMCYQTAERQVHPAPQVDHEMMADNASGWKYDDAMRVVQGDHTGHAEAQARLDKLGEEAAAERQRQMLAEERDRAAAAQARAAVAAASAAEAQLEKEAQSAAEKVAAAKRDEEEQAAAAVAAAKLQQEEEDRLAAQMEIMRKAKLKKEMEGEGTATDSPQLRKPTSSTDIRPGMFSRG</sequence>
<dbReference type="GO" id="GO:0050660">
    <property type="term" value="F:flavin adenine dinucleotide binding"/>
    <property type="evidence" value="ECO:0007669"/>
    <property type="project" value="TreeGrafter"/>
</dbReference>
<dbReference type="GO" id="GO:0004148">
    <property type="term" value="F:dihydrolipoyl dehydrogenase (NADH) activity"/>
    <property type="evidence" value="ECO:0007669"/>
    <property type="project" value="TreeGrafter"/>
</dbReference>
<dbReference type="SUPFAM" id="SSF51905">
    <property type="entry name" value="FAD/NAD(P)-binding domain"/>
    <property type="match status" value="1"/>
</dbReference>
<evidence type="ECO:0000259" key="7">
    <source>
        <dbReference type="Pfam" id="PF07992"/>
    </source>
</evidence>
<gene>
    <name evidence="8" type="ORF">STCU_05069</name>
</gene>
<keyword evidence="2" id="KW-0274">FAD</keyword>
<evidence type="ECO:0000259" key="6">
    <source>
        <dbReference type="Pfam" id="PF02852"/>
    </source>
</evidence>
<dbReference type="InterPro" id="IPR036188">
    <property type="entry name" value="FAD/NAD-bd_sf"/>
</dbReference>
<evidence type="ECO:0000256" key="1">
    <source>
        <dbReference type="ARBA" id="ARBA00022630"/>
    </source>
</evidence>
<keyword evidence="3" id="KW-0520">NAD</keyword>
<evidence type="ECO:0000256" key="4">
    <source>
        <dbReference type="SAM" id="Coils"/>
    </source>
</evidence>
<feature type="region of interest" description="Disordered" evidence="5">
    <location>
        <begin position="673"/>
        <end position="707"/>
    </location>
</feature>
<dbReference type="EMBL" id="ATMH01005069">
    <property type="protein sequence ID" value="EPY28511.1"/>
    <property type="molecule type" value="Genomic_DNA"/>
</dbReference>
<protein>
    <submittedName>
        <fullName evidence="8">Dihydrolipoamide dehydrogenase</fullName>
    </submittedName>
</protein>
<feature type="coiled-coil region" evidence="4">
    <location>
        <begin position="574"/>
        <end position="640"/>
    </location>
</feature>
<organism evidence="8 9">
    <name type="scientific">Strigomonas culicis</name>
    <dbReference type="NCBI Taxonomy" id="28005"/>
    <lineage>
        <taxon>Eukaryota</taxon>
        <taxon>Discoba</taxon>
        <taxon>Euglenozoa</taxon>
        <taxon>Kinetoplastea</taxon>
        <taxon>Metakinetoplastina</taxon>
        <taxon>Trypanosomatida</taxon>
        <taxon>Trypanosomatidae</taxon>
        <taxon>Strigomonadinae</taxon>
        <taxon>Strigomonas</taxon>
    </lineage>
</organism>
<dbReference type="PRINTS" id="PR00368">
    <property type="entry name" value="FADPNR"/>
</dbReference>
<dbReference type="OrthoDB" id="361797at2759"/>
<dbReference type="GO" id="GO:0005739">
    <property type="term" value="C:mitochondrion"/>
    <property type="evidence" value="ECO:0007669"/>
    <property type="project" value="TreeGrafter"/>
</dbReference>
<dbReference type="AlphaFoldDB" id="S9VMU9"/>
<evidence type="ECO:0000313" key="8">
    <source>
        <dbReference type="EMBL" id="EPY28511.1"/>
    </source>
</evidence>
<evidence type="ECO:0000313" key="9">
    <source>
        <dbReference type="Proteomes" id="UP000015354"/>
    </source>
</evidence>
<dbReference type="InterPro" id="IPR016156">
    <property type="entry name" value="FAD/NAD-linked_Rdtase_dimer_sf"/>
</dbReference>
<dbReference type="Pfam" id="PF02852">
    <property type="entry name" value="Pyr_redox_dim"/>
    <property type="match status" value="1"/>
</dbReference>
<feature type="compositionally biased region" description="Polar residues" evidence="5">
    <location>
        <begin position="684"/>
        <end position="698"/>
    </location>
</feature>
<feature type="domain" description="FAD/NAD(P)-binding" evidence="7">
    <location>
        <begin position="22"/>
        <end position="368"/>
    </location>
</feature>
<dbReference type="PRINTS" id="PR00411">
    <property type="entry name" value="PNDRDTASEI"/>
</dbReference>
<feature type="domain" description="Pyridine nucleotide-disulphide oxidoreductase dimerisation" evidence="6">
    <location>
        <begin position="391"/>
        <end position="498"/>
    </location>
</feature>
<evidence type="ECO:0000256" key="5">
    <source>
        <dbReference type="SAM" id="MobiDB-lite"/>
    </source>
</evidence>
<comment type="caution">
    <text evidence="8">The sequence shown here is derived from an EMBL/GenBank/DDBJ whole genome shotgun (WGS) entry which is preliminary data.</text>
</comment>
<dbReference type="GO" id="GO:0045252">
    <property type="term" value="C:oxoglutarate dehydrogenase complex"/>
    <property type="evidence" value="ECO:0007669"/>
    <property type="project" value="TreeGrafter"/>
</dbReference>
<dbReference type="GO" id="GO:0006103">
    <property type="term" value="P:2-oxoglutarate metabolic process"/>
    <property type="evidence" value="ECO:0007669"/>
    <property type="project" value="TreeGrafter"/>
</dbReference>
<dbReference type="Gene3D" id="3.50.50.60">
    <property type="entry name" value="FAD/NAD(P)-binding domain"/>
    <property type="match status" value="2"/>
</dbReference>
<reference evidence="8 9" key="1">
    <citation type="journal article" date="2013" name="PLoS ONE">
        <title>Predicting the Proteins of Angomonas deanei, Strigomonas culicis and Their Respective Endosymbionts Reveals New Aspects of the Trypanosomatidae Family.</title>
        <authorList>
            <person name="Motta M.C."/>
            <person name="Martins A.C."/>
            <person name="de Souza S.S."/>
            <person name="Catta-Preta C.M."/>
            <person name="Silva R."/>
            <person name="Klein C.C."/>
            <person name="de Almeida L.G."/>
            <person name="de Lima Cunha O."/>
            <person name="Ciapina L.P."/>
            <person name="Brocchi M."/>
            <person name="Colabardini A.C."/>
            <person name="de Araujo Lima B."/>
            <person name="Machado C.R."/>
            <person name="de Almeida Soares C.M."/>
            <person name="Probst C.M."/>
            <person name="de Menezes C.B."/>
            <person name="Thompson C.E."/>
            <person name="Bartholomeu D.C."/>
            <person name="Gradia D.F."/>
            <person name="Pavoni D.P."/>
            <person name="Grisard E.C."/>
            <person name="Fantinatti-Garboggini F."/>
            <person name="Marchini F.K."/>
            <person name="Rodrigues-Luiz G.F."/>
            <person name="Wagner G."/>
            <person name="Goldman G.H."/>
            <person name="Fietto J.L."/>
            <person name="Elias M.C."/>
            <person name="Goldman M.H."/>
            <person name="Sagot M.F."/>
            <person name="Pereira M."/>
            <person name="Stoco P.H."/>
            <person name="de Mendonca-Neto R.P."/>
            <person name="Teixeira S.M."/>
            <person name="Maciel T.E."/>
            <person name="de Oliveira Mendes T.A."/>
            <person name="Urmenyi T.P."/>
            <person name="de Souza W."/>
            <person name="Schenkman S."/>
            <person name="de Vasconcelos A.T."/>
        </authorList>
    </citation>
    <scope>NUCLEOTIDE SEQUENCE [LARGE SCALE GENOMIC DNA]</scope>
</reference>
<dbReference type="InterPro" id="IPR023753">
    <property type="entry name" value="FAD/NAD-binding_dom"/>
</dbReference>
<accession>S9VMU9</accession>
<dbReference type="Proteomes" id="UP000015354">
    <property type="component" value="Unassembled WGS sequence"/>
</dbReference>
<name>S9VMU9_9TRYP</name>
<keyword evidence="1" id="KW-0285">Flavoprotein</keyword>